<gene>
    <name evidence="2" type="ORF">NCTC11296_02161</name>
</gene>
<reference evidence="2 3" key="1">
    <citation type="submission" date="2018-06" db="EMBL/GenBank/DDBJ databases">
        <authorList>
            <consortium name="Pathogen Informatics"/>
            <person name="Doyle S."/>
        </authorList>
    </citation>
    <scope>NUCLEOTIDE SEQUENCE [LARGE SCALE GENOMIC DNA]</scope>
    <source>
        <strain evidence="2 3">NCTC11296</strain>
    </source>
</reference>
<feature type="compositionally biased region" description="Basic and acidic residues" evidence="1">
    <location>
        <begin position="61"/>
        <end position="73"/>
    </location>
</feature>
<protein>
    <submittedName>
        <fullName evidence="2">Uncharacterized protein</fullName>
    </submittedName>
</protein>
<feature type="region of interest" description="Disordered" evidence="1">
    <location>
        <begin position="48"/>
        <end position="73"/>
    </location>
</feature>
<organism evidence="2 3">
    <name type="scientific">Avibacterium paragallinarum</name>
    <name type="common">Haemophilus gallinarum</name>
    <dbReference type="NCBI Taxonomy" id="728"/>
    <lineage>
        <taxon>Bacteria</taxon>
        <taxon>Pseudomonadati</taxon>
        <taxon>Pseudomonadota</taxon>
        <taxon>Gammaproteobacteria</taxon>
        <taxon>Pasteurellales</taxon>
        <taxon>Pasteurellaceae</taxon>
        <taxon>Avibacterium</taxon>
    </lineage>
</organism>
<dbReference type="GeneID" id="71692698"/>
<feature type="compositionally biased region" description="Polar residues" evidence="1">
    <location>
        <begin position="48"/>
        <end position="60"/>
    </location>
</feature>
<dbReference type="RefSeq" id="WP_017805959.1">
    <property type="nucleotide sequence ID" value="NZ_CP050316.1"/>
</dbReference>
<dbReference type="Proteomes" id="UP000254465">
    <property type="component" value="Unassembled WGS sequence"/>
</dbReference>
<evidence type="ECO:0000313" key="2">
    <source>
        <dbReference type="EMBL" id="STO72237.1"/>
    </source>
</evidence>
<evidence type="ECO:0000313" key="3">
    <source>
        <dbReference type="Proteomes" id="UP000254465"/>
    </source>
</evidence>
<sequence>MLVRNIEPRLIRLDGVFIAPNQEIEVAENAVGLASLLERGTLIQINTDANSEVPESNSEVLETKSEKSNKGKK</sequence>
<name>A0A0F5ESA4_AVIPA</name>
<proteinExistence type="predicted"/>
<evidence type="ECO:0000256" key="1">
    <source>
        <dbReference type="SAM" id="MobiDB-lite"/>
    </source>
</evidence>
<accession>A0A0F5ESA4</accession>
<dbReference type="EMBL" id="UGHK01000002">
    <property type="protein sequence ID" value="STO72237.1"/>
    <property type="molecule type" value="Genomic_DNA"/>
</dbReference>
<dbReference type="AlphaFoldDB" id="A0A0F5ESA4"/>